<evidence type="ECO:0000313" key="1">
    <source>
        <dbReference type="EMBL" id="PTW57656.1"/>
    </source>
</evidence>
<evidence type="ECO:0000313" key="2">
    <source>
        <dbReference type="Proteomes" id="UP000244081"/>
    </source>
</evidence>
<dbReference type="InterPro" id="IPR053745">
    <property type="entry name" value="Viral_Tail_Comp_sf"/>
</dbReference>
<accession>A0A2T5V1P6</accession>
<dbReference type="InterPro" id="IPR021508">
    <property type="entry name" value="Gp17-like"/>
</dbReference>
<dbReference type="Proteomes" id="UP000244081">
    <property type="component" value="Unassembled WGS sequence"/>
</dbReference>
<dbReference type="OrthoDB" id="7630456at2"/>
<keyword evidence="2" id="KW-1185">Reference proteome</keyword>
<dbReference type="Gene3D" id="3.30.2000.30">
    <property type="match status" value="1"/>
</dbReference>
<comment type="caution">
    <text evidence="1">The sequence shown here is derived from an EMBL/GenBank/DDBJ whole genome shotgun (WGS) entry which is preliminary data.</text>
</comment>
<dbReference type="AlphaFoldDB" id="A0A2T5V1P6"/>
<gene>
    <name evidence="1" type="ORF">C8N35_110135</name>
</gene>
<dbReference type="RefSeq" id="WP_107991528.1">
    <property type="nucleotide sequence ID" value="NZ_QAYG01000010.1"/>
</dbReference>
<name>A0A2T5V1P6_9HYPH</name>
<dbReference type="EMBL" id="QAYG01000010">
    <property type="protein sequence ID" value="PTW57656.1"/>
    <property type="molecule type" value="Genomic_DNA"/>
</dbReference>
<reference evidence="1 2" key="1">
    <citation type="submission" date="2018-04" db="EMBL/GenBank/DDBJ databases">
        <title>Genomic Encyclopedia of Archaeal and Bacterial Type Strains, Phase II (KMG-II): from individual species to whole genera.</title>
        <authorList>
            <person name="Goeker M."/>
        </authorList>
    </citation>
    <scope>NUCLEOTIDE SEQUENCE [LARGE SCALE GENOMIC DNA]</scope>
    <source>
        <strain evidence="1 2">DSM 23382</strain>
    </source>
</reference>
<sequence>MTHAAEEMQAALVAQLRADAGLSGLLGEGRVEDGARRAAAYPNVAIGDWSARAIAGDDWPGEEHRLEFLVFSRAGGRKETLALLARLADLIDGAAITLAGHRLVTLARTSQTVTRTRDGRTWRGTLVYRAVTEPEGIA</sequence>
<dbReference type="Pfam" id="PF11367">
    <property type="entry name" value="Tail_completion_gp17"/>
    <property type="match status" value="1"/>
</dbReference>
<organism evidence="1 2">
    <name type="scientific">Breoghania corrubedonensis</name>
    <dbReference type="NCBI Taxonomy" id="665038"/>
    <lineage>
        <taxon>Bacteria</taxon>
        <taxon>Pseudomonadati</taxon>
        <taxon>Pseudomonadota</taxon>
        <taxon>Alphaproteobacteria</taxon>
        <taxon>Hyphomicrobiales</taxon>
        <taxon>Stappiaceae</taxon>
        <taxon>Breoghania</taxon>
    </lineage>
</organism>
<protein>
    <submittedName>
        <fullName evidence="1">Uncharacterized protein DUF3168</fullName>
    </submittedName>
</protein>
<proteinExistence type="predicted"/>